<dbReference type="RefSeq" id="WP_009383633.1">
    <property type="nucleotide sequence ID" value="NZ_AMSQ01000009.1"/>
</dbReference>
<comment type="caution">
    <text evidence="2">The sequence shown here is derived from an EMBL/GenBank/DDBJ whole genome shotgun (WGS) entry which is preliminary data.</text>
</comment>
<dbReference type="EMBL" id="AMSQ01000009">
    <property type="protein sequence ID" value="EKU47721.1"/>
    <property type="molecule type" value="Genomic_DNA"/>
</dbReference>
<reference evidence="2 3" key="1">
    <citation type="journal article" date="2013" name="Genome Announc.">
        <title>Genome Sequence of Staphylococcus massiliensis Strain S46, Isolated from the Surface of Healthy Human Skin.</title>
        <authorList>
            <person name="Srivastav R."/>
            <person name="Singh A."/>
            <person name="Jangir P.K."/>
            <person name="Kumari C."/>
            <person name="Muduli S."/>
            <person name="Sharma R."/>
        </authorList>
    </citation>
    <scope>NUCLEOTIDE SEQUENCE [LARGE SCALE GENOMIC DNA]</scope>
    <source>
        <strain evidence="2 3">S46</strain>
    </source>
</reference>
<dbReference type="Gene3D" id="1.10.150.260">
    <property type="entry name" value="YozE SAM-like"/>
    <property type="match status" value="1"/>
</dbReference>
<dbReference type="InterPro" id="IPR036806">
    <property type="entry name" value="YozE_SAM-like_sf"/>
</dbReference>
<dbReference type="eggNOG" id="ENOG5030595">
    <property type="taxonomic scope" value="Bacteria"/>
</dbReference>
<evidence type="ECO:0000313" key="2">
    <source>
        <dbReference type="EMBL" id="EKU47721.1"/>
    </source>
</evidence>
<dbReference type="AlphaFoldDB" id="K9ANV6"/>
<evidence type="ECO:0000259" key="1">
    <source>
        <dbReference type="Pfam" id="PF06855"/>
    </source>
</evidence>
<proteinExistence type="predicted"/>
<protein>
    <recommendedName>
        <fullName evidence="1">YozE SAM-like domain-containing protein</fullName>
    </recommendedName>
</protein>
<dbReference type="PATRIC" id="fig|1229783.3.peg.1363"/>
<keyword evidence="3" id="KW-1185">Reference proteome</keyword>
<dbReference type="Pfam" id="PF06855">
    <property type="entry name" value="YozE_SAM_like"/>
    <property type="match status" value="1"/>
</dbReference>
<evidence type="ECO:0000313" key="3">
    <source>
        <dbReference type="Proteomes" id="UP000009885"/>
    </source>
</evidence>
<dbReference type="OrthoDB" id="2406458at2"/>
<feature type="domain" description="YozE SAM-like" evidence="1">
    <location>
        <begin position="2"/>
        <end position="67"/>
    </location>
</feature>
<name>K9ANV6_9STAP</name>
<sequence>MSFYEYMQSFDGDNTPLGELVAWINQDANFPRDATLPSDILLYCRKAYMPHHIEMMNVKRALGVYNQFTNHID</sequence>
<gene>
    <name evidence="2" type="ORF">C273_06752</name>
</gene>
<accession>K9ANV6</accession>
<organism evidence="2 3">
    <name type="scientific">Staphylococcus massiliensis S46</name>
    <dbReference type="NCBI Taxonomy" id="1229783"/>
    <lineage>
        <taxon>Bacteria</taxon>
        <taxon>Bacillati</taxon>
        <taxon>Bacillota</taxon>
        <taxon>Bacilli</taxon>
        <taxon>Bacillales</taxon>
        <taxon>Staphylococcaceae</taxon>
        <taxon>Staphylococcus</taxon>
    </lineage>
</organism>
<dbReference type="InterPro" id="IPR023089">
    <property type="entry name" value="YozE_SAM-like"/>
</dbReference>
<dbReference type="SUPFAM" id="SSF140652">
    <property type="entry name" value="YozE-like"/>
    <property type="match status" value="1"/>
</dbReference>
<dbReference type="Proteomes" id="UP000009885">
    <property type="component" value="Unassembled WGS sequence"/>
</dbReference>